<evidence type="ECO:0000256" key="2">
    <source>
        <dbReference type="ARBA" id="ARBA00022801"/>
    </source>
</evidence>
<dbReference type="SUPFAM" id="SSF53649">
    <property type="entry name" value="Alkaline phosphatase-like"/>
    <property type="match status" value="1"/>
</dbReference>
<dbReference type="PANTHER" id="PTHR43751">
    <property type="entry name" value="SULFATASE"/>
    <property type="match status" value="1"/>
</dbReference>
<dbReference type="GO" id="GO:0016787">
    <property type="term" value="F:hydrolase activity"/>
    <property type="evidence" value="ECO:0007669"/>
    <property type="project" value="UniProtKB-KW"/>
</dbReference>
<dbReference type="InterPro" id="IPR052701">
    <property type="entry name" value="GAG_Ulvan_Degrading_Sulfatases"/>
</dbReference>
<feature type="domain" description="Sulfatase N-terminal" evidence="3">
    <location>
        <begin position="29"/>
        <end position="316"/>
    </location>
</feature>
<organism evidence="4">
    <name type="scientific">marine metagenome</name>
    <dbReference type="NCBI Taxonomy" id="408172"/>
    <lineage>
        <taxon>unclassified sequences</taxon>
        <taxon>metagenomes</taxon>
        <taxon>ecological metagenomes</taxon>
    </lineage>
</organism>
<dbReference type="CDD" id="cd16027">
    <property type="entry name" value="SGSH"/>
    <property type="match status" value="1"/>
</dbReference>
<keyword evidence="2" id="KW-0378">Hydrolase</keyword>
<protein>
    <recommendedName>
        <fullName evidence="3">Sulfatase N-terminal domain-containing protein</fullName>
    </recommendedName>
</protein>
<evidence type="ECO:0000313" key="4">
    <source>
        <dbReference type="EMBL" id="SVB29228.1"/>
    </source>
</evidence>
<dbReference type="Gene3D" id="3.40.720.10">
    <property type="entry name" value="Alkaline Phosphatase, subunit A"/>
    <property type="match status" value="1"/>
</dbReference>
<evidence type="ECO:0000256" key="1">
    <source>
        <dbReference type="ARBA" id="ARBA00008779"/>
    </source>
</evidence>
<dbReference type="PANTHER" id="PTHR43751:SF1">
    <property type="entry name" value="SULFATASE ATSG-RELATED"/>
    <property type="match status" value="1"/>
</dbReference>
<name>A0A382CSU7_9ZZZZ</name>
<dbReference type="InterPro" id="IPR024607">
    <property type="entry name" value="Sulfatase_CS"/>
</dbReference>
<evidence type="ECO:0000259" key="3">
    <source>
        <dbReference type="Pfam" id="PF00884"/>
    </source>
</evidence>
<gene>
    <name evidence="4" type="ORF">METZ01_LOCUS182082</name>
</gene>
<reference evidence="4" key="1">
    <citation type="submission" date="2018-05" db="EMBL/GenBank/DDBJ databases">
        <authorList>
            <person name="Lanie J.A."/>
            <person name="Ng W.-L."/>
            <person name="Kazmierczak K.M."/>
            <person name="Andrzejewski T.M."/>
            <person name="Davidsen T.M."/>
            <person name="Wayne K.J."/>
            <person name="Tettelin H."/>
            <person name="Glass J.I."/>
            <person name="Rusch D."/>
            <person name="Podicherti R."/>
            <person name="Tsui H.-C.T."/>
            <person name="Winkler M.E."/>
        </authorList>
    </citation>
    <scope>NUCLEOTIDE SEQUENCE</scope>
</reference>
<proteinExistence type="inferred from homology"/>
<sequence length="485" mass="53778">MGMMQIILSLSALTFITLDFQGHAADKRPNILLCISDDQSYAHTGANGDPVVKTPAFDRVAREGILFTRAFCDAPTCGPSRSAILTGQPIWRLEEAGNIHSTLPKKFITYAEVLAKAGYSVGYTGKGWSPGRLAAGGRDINPAGKEFQKRRLKPPFKSMRNTDYAANFDDFLAQVKKGQPFCFWLGTSEPHRGFELGAGKRTGKDPAKVIVPKIFPDHPVVRSDILDYYVEIEHFDQMVARALRSLEKAGQLDNTIVVVTSDHGMPFPRAKASLYDAGSHVPLAIRWPKGIKDSGRTMDSYMNLSSLAPTFLEAVGLQVPDMMTAGSLMHVFSNSGTPNQRAYQDTSAAFIAMERHDGCRKGGKGYPCRAIRTGQYLYIRNIEPSRWPAGNPDREFCARYIPFGEVDSSPTKSLLMDNKDKPGFKRFYDLAFAKRPAQELYHVTKDPGQIVNLADKPKYSQIQKKLAAQLQEHLVRTKDPRALGL</sequence>
<dbReference type="PROSITE" id="PS00523">
    <property type="entry name" value="SULFATASE_1"/>
    <property type="match status" value="1"/>
</dbReference>
<dbReference type="InterPro" id="IPR000917">
    <property type="entry name" value="Sulfatase_N"/>
</dbReference>
<dbReference type="AlphaFoldDB" id="A0A382CSU7"/>
<accession>A0A382CSU7</accession>
<dbReference type="EMBL" id="UINC01035975">
    <property type="protein sequence ID" value="SVB29228.1"/>
    <property type="molecule type" value="Genomic_DNA"/>
</dbReference>
<comment type="similarity">
    <text evidence="1">Belongs to the sulfatase family.</text>
</comment>
<dbReference type="InterPro" id="IPR017850">
    <property type="entry name" value="Alkaline_phosphatase_core_sf"/>
</dbReference>
<feature type="non-terminal residue" evidence="4">
    <location>
        <position position="485"/>
    </location>
</feature>
<dbReference type="Pfam" id="PF00884">
    <property type="entry name" value="Sulfatase"/>
    <property type="match status" value="1"/>
</dbReference>